<sequence length="302" mass="31947">MLAILLAVNSLPAFALEEEPSAQNEEPSAEEAKSPIGEVRGVVSSGLGEWGLSQRFPDSALWLDMEDGSRTLALFWPETEAPARGALIILADEGENAASGLAGALARELATRKLAVLSLGLEAPPASLEQVLERPGSAPGTEATEPGRKAASPATIDVMAPETPVEMEAVYRSRIRNELSAAETLLEQRGYQLAGVVGIGRGSNHVVPFVAGLKTPAALIWVEPAFYPRDSDRLAEALESASVSRILELSSSEDRVRRKARLQRAGMEAFSLQPVAPGSASIPPDGKALASRISAWLKPDAR</sequence>
<organism evidence="3 4">
    <name type="scientific">Marinobacter aromaticivorans</name>
    <dbReference type="NCBI Taxonomy" id="1494078"/>
    <lineage>
        <taxon>Bacteria</taxon>
        <taxon>Pseudomonadati</taxon>
        <taxon>Pseudomonadota</taxon>
        <taxon>Gammaproteobacteria</taxon>
        <taxon>Pseudomonadales</taxon>
        <taxon>Marinobacteraceae</taxon>
        <taxon>Marinobacter</taxon>
    </lineage>
</organism>
<keyword evidence="2" id="KW-0732">Signal</keyword>
<dbReference type="RefSeq" id="WP_100688959.1">
    <property type="nucleotide sequence ID" value="NZ_JBHTBD010000001.1"/>
</dbReference>
<keyword evidence="4" id="KW-1185">Reference proteome</keyword>
<feature type="region of interest" description="Disordered" evidence="1">
    <location>
        <begin position="18"/>
        <end position="37"/>
    </location>
</feature>
<dbReference type="InterPro" id="IPR022529">
    <property type="entry name" value="DUF3530"/>
</dbReference>
<name>A0ABW2IQK2_9GAMM</name>
<dbReference type="Proteomes" id="UP001596506">
    <property type="component" value="Unassembled WGS sequence"/>
</dbReference>
<reference evidence="4" key="1">
    <citation type="journal article" date="2019" name="Int. J. Syst. Evol. Microbiol.">
        <title>The Global Catalogue of Microorganisms (GCM) 10K type strain sequencing project: providing services to taxonomists for standard genome sequencing and annotation.</title>
        <authorList>
            <consortium name="The Broad Institute Genomics Platform"/>
            <consortium name="The Broad Institute Genome Sequencing Center for Infectious Disease"/>
            <person name="Wu L."/>
            <person name="Ma J."/>
        </authorList>
    </citation>
    <scope>NUCLEOTIDE SEQUENCE [LARGE SCALE GENOMIC DNA]</scope>
    <source>
        <strain evidence="4">CCUG 60559</strain>
    </source>
</reference>
<evidence type="ECO:0000256" key="2">
    <source>
        <dbReference type="SAM" id="SignalP"/>
    </source>
</evidence>
<feature type="signal peptide" evidence="2">
    <location>
        <begin position="1"/>
        <end position="15"/>
    </location>
</feature>
<feature type="region of interest" description="Disordered" evidence="1">
    <location>
        <begin position="131"/>
        <end position="151"/>
    </location>
</feature>
<protein>
    <submittedName>
        <fullName evidence="3">DUF3530 family protein</fullName>
    </submittedName>
</protein>
<evidence type="ECO:0000256" key="1">
    <source>
        <dbReference type="SAM" id="MobiDB-lite"/>
    </source>
</evidence>
<dbReference type="Pfam" id="PF12048">
    <property type="entry name" value="DUF3530"/>
    <property type="match status" value="1"/>
</dbReference>
<feature type="chain" id="PRO_5046400262" evidence="2">
    <location>
        <begin position="16"/>
        <end position="302"/>
    </location>
</feature>
<accession>A0ABW2IQK2</accession>
<comment type="caution">
    <text evidence="3">The sequence shown here is derived from an EMBL/GenBank/DDBJ whole genome shotgun (WGS) entry which is preliminary data.</text>
</comment>
<dbReference type="EMBL" id="JBHTBD010000001">
    <property type="protein sequence ID" value="MFC7293198.1"/>
    <property type="molecule type" value="Genomic_DNA"/>
</dbReference>
<proteinExistence type="predicted"/>
<gene>
    <name evidence="3" type="ORF">ACFQQA_00530</name>
</gene>
<evidence type="ECO:0000313" key="3">
    <source>
        <dbReference type="EMBL" id="MFC7293198.1"/>
    </source>
</evidence>
<evidence type="ECO:0000313" key="4">
    <source>
        <dbReference type="Proteomes" id="UP001596506"/>
    </source>
</evidence>